<dbReference type="PANTHER" id="PTHR31286:SF79">
    <property type="entry name" value="N-6 ADENINE-SPECIFIC DNA METHYLASE"/>
    <property type="match status" value="1"/>
</dbReference>
<dbReference type="AlphaFoldDB" id="A0A9J5XPR4"/>
<proteinExistence type="predicted"/>
<dbReference type="PANTHER" id="PTHR31286">
    <property type="entry name" value="GLYCINE-RICH CELL WALL STRUCTURAL PROTEIN 1.8-LIKE"/>
    <property type="match status" value="1"/>
</dbReference>
<keyword evidence="2" id="KW-1185">Reference proteome</keyword>
<reference evidence="1 2" key="1">
    <citation type="submission" date="2020-09" db="EMBL/GenBank/DDBJ databases">
        <title>De no assembly of potato wild relative species, Solanum commersonii.</title>
        <authorList>
            <person name="Cho K."/>
        </authorList>
    </citation>
    <scope>NUCLEOTIDE SEQUENCE [LARGE SCALE GENOMIC DNA]</scope>
    <source>
        <strain evidence="1">LZ3.2</strain>
        <tissue evidence="1">Leaf</tissue>
    </source>
</reference>
<dbReference type="Proteomes" id="UP000824120">
    <property type="component" value="Chromosome 8"/>
</dbReference>
<accession>A0A9J5XPR4</accession>
<gene>
    <name evidence="1" type="ORF">H5410_039854</name>
</gene>
<sequence length="204" mass="23174">MNVTKKKISQDNESLRKDISLIGGVPQDFVNHSSNGAFYITCKDGYSYLMRTLIYDSRFRVNEETSMSMAVSIFPSIAVGKPIHLDQATINKTRPSCARVKVLVDLKGTFPNVVQMNIENVENGEIRSKKVVIQYDYVRKYCFECKMHVHNNDNCKMINGEHNTKRIQDKAQINHEPQIAKVHKLHKGEAKILSSGKVVATGMW</sequence>
<name>A0A9J5XPR4_SOLCO</name>
<evidence type="ECO:0000313" key="2">
    <source>
        <dbReference type="Proteomes" id="UP000824120"/>
    </source>
</evidence>
<protein>
    <recommendedName>
        <fullName evidence="3">Zinc knuckle CX2CX4HX4C domain-containing protein</fullName>
    </recommendedName>
</protein>
<dbReference type="InterPro" id="IPR040256">
    <property type="entry name" value="At4g02000-like"/>
</dbReference>
<evidence type="ECO:0000313" key="1">
    <source>
        <dbReference type="EMBL" id="KAG5589340.1"/>
    </source>
</evidence>
<dbReference type="EMBL" id="JACXVP010000008">
    <property type="protein sequence ID" value="KAG5589340.1"/>
    <property type="molecule type" value="Genomic_DNA"/>
</dbReference>
<organism evidence="1 2">
    <name type="scientific">Solanum commersonii</name>
    <name type="common">Commerson's wild potato</name>
    <name type="synonym">Commerson's nightshade</name>
    <dbReference type="NCBI Taxonomy" id="4109"/>
    <lineage>
        <taxon>Eukaryota</taxon>
        <taxon>Viridiplantae</taxon>
        <taxon>Streptophyta</taxon>
        <taxon>Embryophyta</taxon>
        <taxon>Tracheophyta</taxon>
        <taxon>Spermatophyta</taxon>
        <taxon>Magnoliopsida</taxon>
        <taxon>eudicotyledons</taxon>
        <taxon>Gunneridae</taxon>
        <taxon>Pentapetalae</taxon>
        <taxon>asterids</taxon>
        <taxon>lamiids</taxon>
        <taxon>Solanales</taxon>
        <taxon>Solanaceae</taxon>
        <taxon>Solanoideae</taxon>
        <taxon>Solaneae</taxon>
        <taxon>Solanum</taxon>
    </lineage>
</organism>
<comment type="caution">
    <text evidence="1">The sequence shown here is derived from an EMBL/GenBank/DDBJ whole genome shotgun (WGS) entry which is preliminary data.</text>
</comment>
<evidence type="ECO:0008006" key="3">
    <source>
        <dbReference type="Google" id="ProtNLM"/>
    </source>
</evidence>